<gene>
    <name evidence="1" type="ORF">UX05_C0012G0008</name>
</gene>
<comment type="caution">
    <text evidence="1">The sequence shown here is derived from an EMBL/GenBank/DDBJ whole genome shotgun (WGS) entry which is preliminary data.</text>
</comment>
<dbReference type="Proteomes" id="UP000034264">
    <property type="component" value="Unassembled WGS sequence"/>
</dbReference>
<evidence type="ECO:0000313" key="2">
    <source>
        <dbReference type="Proteomes" id="UP000034264"/>
    </source>
</evidence>
<sequence>MKKVLILIVLVLAVVLIWVGYRYGYKKPVTKGTYTTPVVRTVPSGTPAEDNLQTELKQTEDDGGAADFVELEKSTEGL</sequence>
<name>A0A0G1M2R9_9BACT</name>
<organism evidence="1 2">
    <name type="scientific">Candidatus Amesbacteria bacterium GW2011_GWC2_45_19</name>
    <dbReference type="NCBI Taxonomy" id="1618366"/>
    <lineage>
        <taxon>Bacteria</taxon>
        <taxon>Candidatus Amesiibacteriota</taxon>
    </lineage>
</organism>
<proteinExistence type="predicted"/>
<evidence type="ECO:0000313" key="1">
    <source>
        <dbReference type="EMBL" id="KKU02511.1"/>
    </source>
</evidence>
<dbReference type="AlphaFoldDB" id="A0A0G1M2R9"/>
<reference evidence="1 2" key="1">
    <citation type="journal article" date="2015" name="Nature">
        <title>rRNA introns, odd ribosomes, and small enigmatic genomes across a large radiation of phyla.</title>
        <authorList>
            <person name="Brown C.T."/>
            <person name="Hug L.A."/>
            <person name="Thomas B.C."/>
            <person name="Sharon I."/>
            <person name="Castelle C.J."/>
            <person name="Singh A."/>
            <person name="Wilkins M.J."/>
            <person name="Williams K.H."/>
            <person name="Banfield J.F."/>
        </authorList>
    </citation>
    <scope>NUCLEOTIDE SEQUENCE [LARGE SCALE GENOMIC DNA]</scope>
</reference>
<dbReference type="EMBL" id="LCKS01000012">
    <property type="protein sequence ID" value="KKU02511.1"/>
    <property type="molecule type" value="Genomic_DNA"/>
</dbReference>
<accession>A0A0G1M2R9</accession>
<protein>
    <submittedName>
        <fullName evidence="1">Uncharacterized protein</fullName>
    </submittedName>
</protein>